<evidence type="ECO:0000313" key="1">
    <source>
        <dbReference type="EMBL" id="EFN71139.1"/>
    </source>
</evidence>
<dbReference type="InParanoid" id="E2A5Z7"/>
<organism evidence="2">
    <name type="scientific">Camponotus floridanus</name>
    <name type="common">Florida carpenter ant</name>
    <dbReference type="NCBI Taxonomy" id="104421"/>
    <lineage>
        <taxon>Eukaryota</taxon>
        <taxon>Metazoa</taxon>
        <taxon>Ecdysozoa</taxon>
        <taxon>Arthropoda</taxon>
        <taxon>Hexapoda</taxon>
        <taxon>Insecta</taxon>
        <taxon>Pterygota</taxon>
        <taxon>Neoptera</taxon>
        <taxon>Endopterygota</taxon>
        <taxon>Hymenoptera</taxon>
        <taxon>Apocrita</taxon>
        <taxon>Aculeata</taxon>
        <taxon>Formicoidea</taxon>
        <taxon>Formicidae</taxon>
        <taxon>Formicinae</taxon>
        <taxon>Camponotus</taxon>
    </lineage>
</organism>
<gene>
    <name evidence="1" type="ORF">EAG_10668</name>
</gene>
<sequence>MGASYLYLYPTDVRRAAAFDRCSPGMMHCGEEDRKLFCFLLLSEASLSTELTRLRTSPLPSSLRIACCLRCGNTAPMSPRFLTNLSLINRKITAFTTTPLELNCHRIKFSFP</sequence>
<accession>E2A5Z7</accession>
<dbReference type="Proteomes" id="UP000000311">
    <property type="component" value="Unassembled WGS sequence"/>
</dbReference>
<dbReference type="EMBL" id="GL437091">
    <property type="protein sequence ID" value="EFN71139.1"/>
    <property type="molecule type" value="Genomic_DNA"/>
</dbReference>
<name>E2A5Z7_CAMFO</name>
<reference evidence="1 2" key="1">
    <citation type="journal article" date="2010" name="Science">
        <title>Genomic comparison of the ants Camponotus floridanus and Harpegnathos saltator.</title>
        <authorList>
            <person name="Bonasio R."/>
            <person name="Zhang G."/>
            <person name="Ye C."/>
            <person name="Mutti N.S."/>
            <person name="Fang X."/>
            <person name="Qin N."/>
            <person name="Donahue G."/>
            <person name="Yang P."/>
            <person name="Li Q."/>
            <person name="Li C."/>
            <person name="Zhang P."/>
            <person name="Huang Z."/>
            <person name="Berger S.L."/>
            <person name="Reinberg D."/>
            <person name="Wang J."/>
            <person name="Liebig J."/>
        </authorList>
    </citation>
    <scope>NUCLEOTIDE SEQUENCE [LARGE SCALE GENOMIC DNA]</scope>
    <source>
        <strain evidence="2">C129</strain>
    </source>
</reference>
<proteinExistence type="predicted"/>
<keyword evidence="2" id="KW-1185">Reference proteome</keyword>
<dbReference type="AlphaFoldDB" id="E2A5Z7"/>
<evidence type="ECO:0000313" key="2">
    <source>
        <dbReference type="Proteomes" id="UP000000311"/>
    </source>
</evidence>
<protein>
    <submittedName>
        <fullName evidence="1">Uncharacterized protein</fullName>
    </submittedName>
</protein>